<keyword evidence="2" id="KW-1185">Reference proteome</keyword>
<sequence>MKAKFIAKSEWYTGEYEFTTGEDYELSHQGGNFYSTIDNNGLLAYFENGRYYEFEILKNESKEKEMTYRMNGDVVTESFFYDRLMEAEALKSRGVSVFIDFEVSF</sequence>
<reference evidence="1" key="1">
    <citation type="journal article" date="2021" name="PLoS Biol.">
        <title>Systematic exploration of Escherichia coli phage-host interactions with the BASEL phage collection.</title>
        <authorList>
            <person name="Maffei E."/>
            <person name="Shaidullina A."/>
            <person name="Burkolter M."/>
            <person name="Heyer Y."/>
            <person name="Estermann F."/>
            <person name="Druelle V."/>
            <person name="Sauer P."/>
            <person name="Willi L."/>
            <person name="Michaelis S."/>
            <person name="Hilbi H."/>
            <person name="Thaler D.S."/>
            <person name="Harms A."/>
        </authorList>
    </citation>
    <scope>NUCLEOTIDE SEQUENCE</scope>
    <source>
        <strain evidence="1">Bas01</strain>
    </source>
</reference>
<evidence type="ECO:0000313" key="2">
    <source>
        <dbReference type="Proteomes" id="UP000827883"/>
    </source>
</evidence>
<proteinExistence type="predicted"/>
<protein>
    <submittedName>
        <fullName evidence="1">Uncharacterized protein</fullName>
    </submittedName>
</protein>
<organism evidence="1 2">
    <name type="scientific">Escherichia phage AugustePiccard</name>
    <dbReference type="NCBI Taxonomy" id="2851954"/>
    <lineage>
        <taxon>Viruses</taxon>
        <taxon>Duplodnaviria</taxon>
        <taxon>Heunggongvirae</taxon>
        <taxon>Uroviricota</taxon>
        <taxon>Caudoviricetes</taxon>
        <taxon>Drexlerviridae</taxon>
        <taxon>Braunvirinae</taxon>
        <taxon>Augustepiccardvirus</taxon>
        <taxon>Augustepiccardvirus augustepiccard</taxon>
    </lineage>
</organism>
<accession>A0AAE7VP59</accession>
<gene>
    <name evidence="1" type="ORF">bas01_0024</name>
</gene>
<dbReference type="EMBL" id="MZ501051">
    <property type="protein sequence ID" value="QXV76155.1"/>
    <property type="molecule type" value="Genomic_DNA"/>
</dbReference>
<dbReference type="Proteomes" id="UP000827883">
    <property type="component" value="Segment"/>
</dbReference>
<name>A0AAE7VP59_9CAUD</name>
<evidence type="ECO:0000313" key="1">
    <source>
        <dbReference type="EMBL" id="QXV76155.1"/>
    </source>
</evidence>